<sequence length="285" mass="31486">MDGLVSVNLSWGITFLLQIGVGVLGNSSVFLLYSLTLLTRQMLRPIDLILNQLVSANNLVLFSKGIPQKMATFELKSFMDETGCILVFYLHRLVRGVTLSTTCLLSSFQVIKICFNVSVWVKLRMRSPKCIIFCCFLCWIVQFVLNISIAFCVTGPTNSRNVTMEMIYRFCSSPTTGRLVFVVCAVLFSLMDAMCLGITVCTSSSMVLILHQHRQRARHIHSSGLSPRASCEMWASCIILALVSMFVCFSVLSSILSFMTLPRKQATASCLSPALVLLAVSSATS</sequence>
<feature type="transmembrane region" description="Helical" evidence="13">
    <location>
        <begin position="231"/>
        <end position="259"/>
    </location>
</feature>
<keyword evidence="12 13" id="KW-0807">Transducer</keyword>
<organism evidence="14">
    <name type="scientific">Castor canadensis</name>
    <name type="common">American beaver</name>
    <dbReference type="NCBI Taxonomy" id="51338"/>
    <lineage>
        <taxon>Eukaryota</taxon>
        <taxon>Metazoa</taxon>
        <taxon>Chordata</taxon>
        <taxon>Craniata</taxon>
        <taxon>Vertebrata</taxon>
        <taxon>Euteleostomi</taxon>
        <taxon>Mammalia</taxon>
        <taxon>Eutheria</taxon>
        <taxon>Euarchontoglires</taxon>
        <taxon>Glires</taxon>
        <taxon>Rodentia</taxon>
        <taxon>Castorimorpha</taxon>
        <taxon>Castoridae</taxon>
        <taxon>Castor</taxon>
    </lineage>
</organism>
<dbReference type="RefSeq" id="XP_020040759.1">
    <property type="nucleotide sequence ID" value="XM_020185170.1"/>
</dbReference>
<evidence type="ECO:0000256" key="6">
    <source>
        <dbReference type="ARBA" id="ARBA00022692"/>
    </source>
</evidence>
<accession>A0A8B7WA80</accession>
<proteinExistence type="inferred from homology"/>
<evidence type="ECO:0000256" key="9">
    <source>
        <dbReference type="ARBA" id="ARBA00023136"/>
    </source>
</evidence>
<protein>
    <recommendedName>
        <fullName evidence="13">Vomeronasal type-1 receptor</fullName>
    </recommendedName>
</protein>
<evidence type="ECO:0000256" key="5">
    <source>
        <dbReference type="ARBA" id="ARBA00022507"/>
    </source>
</evidence>
<feature type="transmembrane region" description="Helical" evidence="13">
    <location>
        <begin position="12"/>
        <end position="35"/>
    </location>
</feature>
<keyword evidence="10 13" id="KW-0675">Receptor</keyword>
<comment type="function">
    <text evidence="1">Putative pheromone receptor.</text>
</comment>
<dbReference type="AlphaFoldDB" id="A0A8B7WA80"/>
<dbReference type="InterPro" id="IPR004072">
    <property type="entry name" value="Vmron_rcpt_1"/>
</dbReference>
<keyword evidence="4 13" id="KW-1003">Cell membrane</keyword>
<dbReference type="Gene3D" id="1.20.1070.10">
    <property type="entry name" value="Rhodopsin 7-helix transmembrane proteins"/>
    <property type="match status" value="1"/>
</dbReference>
<dbReference type="KEGG" id="ccan:109700121"/>
<reference evidence="14" key="1">
    <citation type="submission" date="2025-08" db="UniProtKB">
        <authorList>
            <consortium name="RefSeq"/>
        </authorList>
    </citation>
    <scope>IDENTIFICATION</scope>
    <source>
        <tissue evidence="14">Leukocyte</tissue>
    </source>
</reference>
<evidence type="ECO:0000256" key="3">
    <source>
        <dbReference type="ARBA" id="ARBA00010663"/>
    </source>
</evidence>
<dbReference type="FunFam" id="1.20.1070.10:FF:000033">
    <property type="entry name" value="Vomeronasal type-1 receptor"/>
    <property type="match status" value="1"/>
</dbReference>
<keyword evidence="5 13" id="KW-0589">Pheromone response</keyword>
<evidence type="ECO:0000256" key="4">
    <source>
        <dbReference type="ARBA" id="ARBA00022475"/>
    </source>
</evidence>
<comment type="caution">
    <text evidence="13">Lacks conserved residue(s) required for the propagation of feature annotation.</text>
</comment>
<keyword evidence="9 13" id="KW-0472">Membrane</keyword>
<keyword evidence="6 13" id="KW-0812">Transmembrane</keyword>
<evidence type="ECO:0000256" key="2">
    <source>
        <dbReference type="ARBA" id="ARBA00004651"/>
    </source>
</evidence>
<evidence type="ECO:0000256" key="8">
    <source>
        <dbReference type="ARBA" id="ARBA00023040"/>
    </source>
</evidence>
<dbReference type="GO" id="GO:0019236">
    <property type="term" value="P:response to pheromone"/>
    <property type="evidence" value="ECO:0007669"/>
    <property type="project" value="UniProtKB-KW"/>
</dbReference>
<dbReference type="PRINTS" id="PR01534">
    <property type="entry name" value="VOMERONASL1R"/>
</dbReference>
<dbReference type="PANTHER" id="PTHR24062">
    <property type="entry name" value="VOMERONASAL TYPE-1 RECEPTOR"/>
    <property type="match status" value="1"/>
</dbReference>
<dbReference type="OrthoDB" id="9606139at2759"/>
<gene>
    <name evidence="14" type="primary">LOC109700121</name>
</gene>
<evidence type="ECO:0000256" key="11">
    <source>
        <dbReference type="ARBA" id="ARBA00023180"/>
    </source>
</evidence>
<name>A0A8B7WA80_CASCN</name>
<keyword evidence="11" id="KW-0325">Glycoprotein</keyword>
<evidence type="ECO:0000313" key="14">
    <source>
        <dbReference type="RefSeq" id="XP_020040759.1"/>
    </source>
</evidence>
<keyword evidence="7 13" id="KW-1133">Transmembrane helix</keyword>
<keyword evidence="8 13" id="KW-0297">G-protein coupled receptor</keyword>
<dbReference type="SUPFAM" id="SSF81321">
    <property type="entry name" value="Family A G protein-coupled receptor-like"/>
    <property type="match status" value="1"/>
</dbReference>
<evidence type="ECO:0000256" key="1">
    <source>
        <dbReference type="ARBA" id="ARBA00003878"/>
    </source>
</evidence>
<dbReference type="GO" id="GO:0016503">
    <property type="term" value="F:pheromone receptor activity"/>
    <property type="evidence" value="ECO:0007669"/>
    <property type="project" value="InterPro"/>
</dbReference>
<comment type="similarity">
    <text evidence="3 13">Belongs to the G-protein coupled receptor 1 family.</text>
</comment>
<evidence type="ECO:0000256" key="12">
    <source>
        <dbReference type="ARBA" id="ARBA00023224"/>
    </source>
</evidence>
<dbReference type="GO" id="GO:0005886">
    <property type="term" value="C:plasma membrane"/>
    <property type="evidence" value="ECO:0007669"/>
    <property type="project" value="UniProtKB-SubCell"/>
</dbReference>
<evidence type="ECO:0000256" key="13">
    <source>
        <dbReference type="RuleBase" id="RU364061"/>
    </source>
</evidence>
<evidence type="ECO:0000256" key="7">
    <source>
        <dbReference type="ARBA" id="ARBA00022989"/>
    </source>
</evidence>
<feature type="transmembrane region" description="Helical" evidence="13">
    <location>
        <begin position="130"/>
        <end position="157"/>
    </location>
</feature>
<evidence type="ECO:0000256" key="10">
    <source>
        <dbReference type="ARBA" id="ARBA00023170"/>
    </source>
</evidence>
<dbReference type="Pfam" id="PF03402">
    <property type="entry name" value="V1R"/>
    <property type="match status" value="1"/>
</dbReference>
<comment type="subcellular location">
    <subcellularLocation>
        <location evidence="2 13">Cell membrane</location>
        <topology evidence="2 13">Multi-pass membrane protein</topology>
    </subcellularLocation>
</comment>
<feature type="transmembrane region" description="Helical" evidence="13">
    <location>
        <begin position="177"/>
        <end position="210"/>
    </location>
</feature>